<reference evidence="2 3" key="1">
    <citation type="submission" date="2015-06" db="EMBL/GenBank/DDBJ databases">
        <title>Draft genome of the ant-associated black yeast Phialophora attae CBS 131958.</title>
        <authorList>
            <person name="Moreno L.F."/>
            <person name="Stielow B.J."/>
            <person name="de Hoog S."/>
            <person name="Vicente V.A."/>
            <person name="Weiss V.A."/>
            <person name="de Vries M."/>
            <person name="Cruz L.M."/>
            <person name="Souza E.M."/>
        </authorList>
    </citation>
    <scope>NUCLEOTIDE SEQUENCE [LARGE SCALE GENOMIC DNA]</scope>
    <source>
        <strain evidence="2 3">CBS 131958</strain>
    </source>
</reference>
<keyword evidence="3" id="KW-1185">Reference proteome</keyword>
<dbReference type="EMBL" id="LFJN01000032">
    <property type="protein sequence ID" value="KPI36342.1"/>
    <property type="molecule type" value="Genomic_DNA"/>
</dbReference>
<protein>
    <submittedName>
        <fullName evidence="2">Uncharacterized protein</fullName>
    </submittedName>
</protein>
<sequence length="396" mass="45640">MPIQCTYADVSNDQESSVSSLGRCSTVGAVPESAVLEIPAESEGFSPPTPWSSFEDDNFPSRAPRRKRRVQRSKLASEPKTYPAPRKLMDLPPEILHMIFRIVSYAPQLRVRFLKRSRTLIIPHPHSILVSRKFFEYSKAAKADVLSQAMVVLREEDFGHERYLPINFHPDFGLIQNLTAQHCWSDSSIKNLKVLFASALRLRTVTVEGPSISASGNFQQWTSISHDAHGDWNWFTAVPGPNFQQDIKREVEDNLLRALHPRLIYEHSAAAVALEAWLSRGKEFELRLKFNVRGCKYFRTPQRPPWRYKDRHLWDVTFSTHEQYLKIGPGEGNHIRERGEQESDITTDPALFDRLCDSSACLELLDKIRNNYDVERPAWDNIFEGMHLHDYSFYAK</sequence>
<dbReference type="AlphaFoldDB" id="A0A0N1GZB7"/>
<feature type="region of interest" description="Disordered" evidence="1">
    <location>
        <begin position="39"/>
        <end position="83"/>
    </location>
</feature>
<feature type="compositionally biased region" description="Polar residues" evidence="1">
    <location>
        <begin position="9"/>
        <end position="23"/>
    </location>
</feature>
<feature type="compositionally biased region" description="Basic residues" evidence="1">
    <location>
        <begin position="63"/>
        <end position="72"/>
    </location>
</feature>
<organism evidence="2 3">
    <name type="scientific">Cyphellophora attinorum</name>
    <dbReference type="NCBI Taxonomy" id="1664694"/>
    <lineage>
        <taxon>Eukaryota</taxon>
        <taxon>Fungi</taxon>
        <taxon>Dikarya</taxon>
        <taxon>Ascomycota</taxon>
        <taxon>Pezizomycotina</taxon>
        <taxon>Eurotiomycetes</taxon>
        <taxon>Chaetothyriomycetidae</taxon>
        <taxon>Chaetothyriales</taxon>
        <taxon>Cyphellophoraceae</taxon>
        <taxon>Cyphellophora</taxon>
    </lineage>
</organism>
<evidence type="ECO:0000256" key="1">
    <source>
        <dbReference type="SAM" id="MobiDB-lite"/>
    </source>
</evidence>
<evidence type="ECO:0000313" key="3">
    <source>
        <dbReference type="Proteomes" id="UP000038010"/>
    </source>
</evidence>
<accession>A0A0N1GZB7</accession>
<feature type="region of interest" description="Disordered" evidence="1">
    <location>
        <begin position="1"/>
        <end position="23"/>
    </location>
</feature>
<dbReference type="GeneID" id="28739510"/>
<comment type="caution">
    <text evidence="2">The sequence shown here is derived from an EMBL/GenBank/DDBJ whole genome shotgun (WGS) entry which is preliminary data.</text>
</comment>
<dbReference type="VEuPathDB" id="FungiDB:AB675_7275"/>
<dbReference type="Proteomes" id="UP000038010">
    <property type="component" value="Unassembled WGS sequence"/>
</dbReference>
<dbReference type="RefSeq" id="XP_017996305.1">
    <property type="nucleotide sequence ID" value="XM_018147630.1"/>
</dbReference>
<proteinExistence type="predicted"/>
<gene>
    <name evidence="2" type="ORF">AB675_7275</name>
</gene>
<evidence type="ECO:0000313" key="2">
    <source>
        <dbReference type="EMBL" id="KPI36342.1"/>
    </source>
</evidence>
<name>A0A0N1GZB7_9EURO</name>